<keyword evidence="11" id="KW-1185">Reference proteome</keyword>
<evidence type="ECO:0000256" key="9">
    <source>
        <dbReference type="RuleBase" id="RU367010"/>
    </source>
</evidence>
<proteinExistence type="inferred from homology"/>
<dbReference type="EMBL" id="GL883029">
    <property type="protein sequence ID" value="EGG13641.1"/>
    <property type="molecule type" value="Genomic_DNA"/>
</dbReference>
<dbReference type="GO" id="GO:0022900">
    <property type="term" value="P:electron transport chain"/>
    <property type="evidence" value="ECO:0007669"/>
    <property type="project" value="InterPro"/>
</dbReference>
<keyword evidence="8 9" id="KW-0472">Membrane</keyword>
<dbReference type="KEGG" id="dfa:DFA_11402"/>
<comment type="similarity">
    <text evidence="1 9">Belongs to the complex I NDUFS4 subunit family.</text>
</comment>
<name>F4QCQ9_CACFS</name>
<dbReference type="AlphaFoldDB" id="F4QCQ9"/>
<dbReference type="InterPro" id="IPR006885">
    <property type="entry name" value="NADH_UbQ_FeS_4_mit-like"/>
</dbReference>
<dbReference type="PANTHER" id="PTHR12219">
    <property type="entry name" value="NADH-UBIQUINONE OXIDOREDUCTASE"/>
    <property type="match status" value="1"/>
</dbReference>
<keyword evidence="2 9" id="KW-0813">Transport</keyword>
<evidence type="ECO:0000256" key="7">
    <source>
        <dbReference type="ARBA" id="ARBA00023128"/>
    </source>
</evidence>
<dbReference type="GO" id="GO:0005743">
    <property type="term" value="C:mitochondrial inner membrane"/>
    <property type="evidence" value="ECO:0007669"/>
    <property type="project" value="UniProtKB-SubCell"/>
</dbReference>
<dbReference type="Pfam" id="PF04800">
    <property type="entry name" value="NDUS4"/>
    <property type="match status" value="1"/>
</dbReference>
<keyword evidence="5 9" id="KW-0809">Transit peptide</keyword>
<protein>
    <recommendedName>
        <fullName evidence="9">NADH dehydrogenase [ubiquinone] iron-sulfur protein 4, mitochondrial</fullName>
    </recommendedName>
</protein>
<dbReference type="GeneID" id="14866489"/>
<reference evidence="11" key="1">
    <citation type="journal article" date="2011" name="Genome Res.">
        <title>Phylogeny-wide analysis of social amoeba genomes highlights ancient origins for complex intercellular communication.</title>
        <authorList>
            <person name="Heidel A.J."/>
            <person name="Lawal H.M."/>
            <person name="Felder M."/>
            <person name="Schilde C."/>
            <person name="Helps N.R."/>
            <person name="Tunggal B."/>
            <person name="Rivero F."/>
            <person name="John U."/>
            <person name="Schleicher M."/>
            <person name="Eichinger L."/>
            <person name="Platzer M."/>
            <person name="Noegel A.A."/>
            <person name="Schaap P."/>
            <person name="Gloeckner G."/>
        </authorList>
    </citation>
    <scope>NUCLEOTIDE SEQUENCE [LARGE SCALE GENOMIC DNA]</scope>
    <source>
        <strain evidence="11">SH3</strain>
    </source>
</reference>
<dbReference type="InterPro" id="IPR038532">
    <property type="entry name" value="NDUFS4-like_sf"/>
</dbReference>
<keyword evidence="6 9" id="KW-0249">Electron transport</keyword>
<evidence type="ECO:0000256" key="1">
    <source>
        <dbReference type="ARBA" id="ARBA00005882"/>
    </source>
</evidence>
<evidence type="ECO:0000256" key="5">
    <source>
        <dbReference type="ARBA" id="ARBA00022946"/>
    </source>
</evidence>
<evidence type="ECO:0000313" key="11">
    <source>
        <dbReference type="Proteomes" id="UP000007797"/>
    </source>
</evidence>
<sequence length="179" mass="20556">MLRQFTTATITRSLVKETCFKVAPATGGITNYNRSFSTSAEVTEEDKTIGKHMFADVNDQRVKNYVNGLKLEDKTVLIYKPSRITMQSGTLRTRKWRLELPVNNKWHDGLMGWWASAGTLNQINLTFPAEESAIAYCKENGLNYEILDEDHTTMKKKRYGYRFIYQGDLDKAPSEDDIK</sequence>
<dbReference type="STRING" id="1054147.F4QCQ9"/>
<evidence type="ECO:0000256" key="2">
    <source>
        <dbReference type="ARBA" id="ARBA00022448"/>
    </source>
</evidence>
<comment type="subcellular location">
    <subcellularLocation>
        <location evidence="9">Mitochondrion inner membrane</location>
        <topology evidence="9">Peripheral membrane protein</topology>
        <orientation evidence="9">Matrix side</orientation>
    </subcellularLocation>
</comment>
<organism evidence="10 11">
    <name type="scientific">Cavenderia fasciculata</name>
    <name type="common">Slime mold</name>
    <name type="synonym">Dictyostelium fasciculatum</name>
    <dbReference type="NCBI Taxonomy" id="261658"/>
    <lineage>
        <taxon>Eukaryota</taxon>
        <taxon>Amoebozoa</taxon>
        <taxon>Evosea</taxon>
        <taxon>Eumycetozoa</taxon>
        <taxon>Dictyostelia</taxon>
        <taxon>Acytosteliales</taxon>
        <taxon>Cavenderiaceae</taxon>
        <taxon>Cavenderia</taxon>
    </lineage>
</organism>
<evidence type="ECO:0000256" key="4">
    <source>
        <dbReference type="ARBA" id="ARBA00022792"/>
    </source>
</evidence>
<dbReference type="RefSeq" id="XP_004350345.1">
    <property type="nucleotide sequence ID" value="XM_004350295.1"/>
</dbReference>
<keyword evidence="3 9" id="KW-0679">Respiratory chain</keyword>
<evidence type="ECO:0000256" key="6">
    <source>
        <dbReference type="ARBA" id="ARBA00022982"/>
    </source>
</evidence>
<keyword evidence="4 9" id="KW-0999">Mitochondrion inner membrane</keyword>
<dbReference type="PANTHER" id="PTHR12219:SF8">
    <property type="entry name" value="NADH DEHYDROGENASE [UBIQUINONE] IRON-SULFUR PROTEIN 4, MITOCHONDRIAL"/>
    <property type="match status" value="1"/>
</dbReference>
<dbReference type="OrthoDB" id="3089at2759"/>
<comment type="function">
    <text evidence="9">Accessory subunit of the mitochondrial membrane respiratory chain NADH dehydrogenase (Complex I), that is believed not to be involved in catalysis. Complex I functions in the transfer of electrons from NADH to the respiratory chain. The immediate electron acceptor for the enzyme is believed to be ubiquinone.</text>
</comment>
<evidence type="ECO:0000256" key="3">
    <source>
        <dbReference type="ARBA" id="ARBA00022660"/>
    </source>
</evidence>
<dbReference type="Gene3D" id="3.30.160.190">
    <property type="entry name" value="atu1810 like domain"/>
    <property type="match status" value="1"/>
</dbReference>
<evidence type="ECO:0000256" key="8">
    <source>
        <dbReference type="ARBA" id="ARBA00023136"/>
    </source>
</evidence>
<gene>
    <name evidence="10" type="primary">ndufs4</name>
    <name evidence="10" type="ORF">DFA_11402</name>
</gene>
<keyword evidence="7 9" id="KW-0496">Mitochondrion</keyword>
<accession>F4QCQ9</accession>
<dbReference type="Proteomes" id="UP000007797">
    <property type="component" value="Unassembled WGS sequence"/>
</dbReference>
<evidence type="ECO:0000313" key="10">
    <source>
        <dbReference type="EMBL" id="EGG13641.1"/>
    </source>
</evidence>